<dbReference type="EMBL" id="BQKV01000031">
    <property type="protein sequence ID" value="GJN64382.1"/>
    <property type="molecule type" value="Genomic_DNA"/>
</dbReference>
<dbReference type="AlphaFoldDB" id="A0AA37MYB1"/>
<gene>
    <name evidence="2" type="ORF">JCM17207_10070</name>
</gene>
<sequence length="401" mass="45159">MMEHDKHAAQGSFGARLRALGRYPVLVFCTLFFVVIFALNLATPDRARSELENKTLTQRPTLSLENFSAQTLNSFFTSYTQYVKDQVVGRDTWISLQSLVETTLFQKTQSGGILLGDEKMMFPRTFSLLSSETRTLPRNIAALESLAARYPGKVNVMLAPSAAAIYPENLPAGAPVLDEAAYLAQVQQAVEADGGRFVDLQPVLSDHKDEYIYYRTDHHWTTLGAYYAYNELCELLGLTPFDRSAHTAVEVENFYGTHYSKARTWNAQPDTITYYELPNTLTIYTVTGPQMPETGTQSGLYDLEKFDTYDKYAAFLWGNNGLSRIEGDGEGRILVLKDSYANSFVPYLTANYAQIDVVDFRNYNYGLDALIEQNGYDQILVLYSFDSFKADPYLYRAGIEG</sequence>
<evidence type="ECO:0000256" key="1">
    <source>
        <dbReference type="SAM" id="Phobius"/>
    </source>
</evidence>
<comment type="caution">
    <text evidence="2">The sequence shown here is derived from an EMBL/GenBank/DDBJ whole genome shotgun (WGS) entry which is preliminary data.</text>
</comment>
<dbReference type="Proteomes" id="UP001055185">
    <property type="component" value="Unassembled WGS sequence"/>
</dbReference>
<name>A0AA37MYB1_9FIRM</name>
<accession>A0AA37MYB1</accession>
<reference evidence="2" key="1">
    <citation type="journal article" date="2022" name="Int. J. Syst. Evol. Microbiol.">
        <title>Genome-based, phenotypic and chemotaxonomic classification of Faecalibacterium strains: proposal of three novel species Faecalibacterium duncaniae sp. nov., Faecalibacterium hattorii sp. nov. and Faecalibacterium gallinarum sp. nov. .</title>
        <authorList>
            <person name="Sakamoto M."/>
            <person name="Sakurai N."/>
            <person name="Tanno H."/>
            <person name="Iino T."/>
            <person name="Ohkuma M."/>
            <person name="Endo A."/>
        </authorList>
    </citation>
    <scope>NUCLEOTIDE SEQUENCE</scope>
    <source>
        <strain evidence="2">JCM 17207</strain>
    </source>
</reference>
<dbReference type="Pfam" id="PF14286">
    <property type="entry name" value="DHHW"/>
    <property type="match status" value="1"/>
</dbReference>
<dbReference type="RefSeq" id="WP_238316581.1">
    <property type="nucleotide sequence ID" value="NZ_BQKV01000031.1"/>
</dbReference>
<evidence type="ECO:0008006" key="4">
    <source>
        <dbReference type="Google" id="ProtNLM"/>
    </source>
</evidence>
<keyword evidence="1" id="KW-0472">Membrane</keyword>
<protein>
    <recommendedName>
        <fullName evidence="4">AlgX/AlgJ SGNH hydrolase-like domain-containing protein</fullName>
    </recommendedName>
</protein>
<evidence type="ECO:0000313" key="2">
    <source>
        <dbReference type="EMBL" id="GJN64382.1"/>
    </source>
</evidence>
<dbReference type="InterPro" id="IPR025945">
    <property type="entry name" value="DHHW"/>
</dbReference>
<feature type="transmembrane region" description="Helical" evidence="1">
    <location>
        <begin position="20"/>
        <end position="42"/>
    </location>
</feature>
<keyword evidence="1" id="KW-1133">Transmembrane helix</keyword>
<organism evidence="2 3">
    <name type="scientific">Faecalibacterium gallinarum</name>
    <dbReference type="NCBI Taxonomy" id="2903556"/>
    <lineage>
        <taxon>Bacteria</taxon>
        <taxon>Bacillati</taxon>
        <taxon>Bacillota</taxon>
        <taxon>Clostridia</taxon>
        <taxon>Eubacteriales</taxon>
        <taxon>Oscillospiraceae</taxon>
        <taxon>Faecalibacterium</taxon>
    </lineage>
</organism>
<keyword evidence="3" id="KW-1185">Reference proteome</keyword>
<evidence type="ECO:0000313" key="3">
    <source>
        <dbReference type="Proteomes" id="UP001055185"/>
    </source>
</evidence>
<keyword evidence="1" id="KW-0812">Transmembrane</keyword>
<proteinExistence type="predicted"/>